<dbReference type="InterPro" id="IPR036390">
    <property type="entry name" value="WH_DNA-bd_sf"/>
</dbReference>
<comment type="similarity">
    <text evidence="2">Belongs to the TFIIF beta subunit family.</text>
</comment>
<accession>A0A5J5F838</accession>
<evidence type="ECO:0000256" key="5">
    <source>
        <dbReference type="ARBA" id="ARBA00023125"/>
    </source>
</evidence>
<dbReference type="FunFam" id="1.10.10.10:FF:000035">
    <property type="entry name" value="General transcription factor IIF subunit 2"/>
    <property type="match status" value="1"/>
</dbReference>
<keyword evidence="7" id="KW-0539">Nucleus</keyword>
<dbReference type="InterPro" id="IPR040504">
    <property type="entry name" value="TFIIF_beta_N"/>
</dbReference>
<dbReference type="GO" id="GO:0003677">
    <property type="term" value="F:DNA binding"/>
    <property type="evidence" value="ECO:0007669"/>
    <property type="project" value="UniProtKB-KW"/>
</dbReference>
<keyword evidence="6" id="KW-0804">Transcription</keyword>
<dbReference type="OrthoDB" id="26094at2759"/>
<feature type="region of interest" description="Disordered" evidence="10">
    <location>
        <begin position="1"/>
        <end position="39"/>
    </location>
</feature>
<dbReference type="Pfam" id="PF02270">
    <property type="entry name" value="TFIIF_beta"/>
    <property type="match status" value="1"/>
</dbReference>
<dbReference type="SUPFAM" id="SSF46785">
    <property type="entry name" value="Winged helix' DNA-binding domain"/>
    <property type="match status" value="1"/>
</dbReference>
<dbReference type="InterPro" id="IPR003196">
    <property type="entry name" value="TFIIF_beta"/>
</dbReference>
<dbReference type="GO" id="GO:0005674">
    <property type="term" value="C:transcription factor TFIIF complex"/>
    <property type="evidence" value="ECO:0007669"/>
    <property type="project" value="InterPro"/>
</dbReference>
<evidence type="ECO:0000256" key="1">
    <source>
        <dbReference type="ARBA" id="ARBA00004123"/>
    </source>
</evidence>
<dbReference type="InterPro" id="IPR040450">
    <property type="entry name" value="TFIIF_beta_HTH"/>
</dbReference>
<feature type="compositionally biased region" description="Acidic residues" evidence="10">
    <location>
        <begin position="367"/>
        <end position="378"/>
    </location>
</feature>
<keyword evidence="13" id="KW-0396">Initiation factor</keyword>
<feature type="region of interest" description="Disordered" evidence="10">
    <location>
        <begin position="153"/>
        <end position="193"/>
    </location>
</feature>
<keyword evidence="14" id="KW-1185">Reference proteome</keyword>
<dbReference type="PANTHER" id="PTHR10445:SF0">
    <property type="entry name" value="GENERAL TRANSCRIPTION FACTOR IIF SUBUNIT 2"/>
    <property type="match status" value="1"/>
</dbReference>
<evidence type="ECO:0000256" key="2">
    <source>
        <dbReference type="ARBA" id="ARBA00009543"/>
    </source>
</evidence>
<keyword evidence="13" id="KW-0648">Protein biosynthesis</keyword>
<dbReference type="Proteomes" id="UP000326924">
    <property type="component" value="Unassembled WGS sequence"/>
</dbReference>
<evidence type="ECO:0000313" key="14">
    <source>
        <dbReference type="Proteomes" id="UP000326924"/>
    </source>
</evidence>
<evidence type="ECO:0000256" key="6">
    <source>
        <dbReference type="ARBA" id="ARBA00023163"/>
    </source>
</evidence>
<evidence type="ECO:0000259" key="11">
    <source>
        <dbReference type="Pfam" id="PF02270"/>
    </source>
</evidence>
<evidence type="ECO:0000256" key="8">
    <source>
        <dbReference type="ARBA" id="ARBA00081473"/>
    </source>
</evidence>
<feature type="region of interest" description="Disordered" evidence="10">
    <location>
        <begin position="352"/>
        <end position="387"/>
    </location>
</feature>
<feature type="domain" description="TFIIF beta subunit N-terminal" evidence="12">
    <location>
        <begin position="55"/>
        <end position="220"/>
    </location>
</feature>
<feature type="compositionally biased region" description="Basic and acidic residues" evidence="10">
    <location>
        <begin position="153"/>
        <end position="162"/>
    </location>
</feature>
<name>A0A5J5F838_9PEZI</name>
<reference evidence="13 14" key="1">
    <citation type="submission" date="2019-09" db="EMBL/GenBank/DDBJ databases">
        <title>Draft genome of the ectomycorrhizal ascomycete Sphaerosporella brunnea.</title>
        <authorList>
            <consortium name="DOE Joint Genome Institute"/>
            <person name="Benucci G.M."/>
            <person name="Marozzi G."/>
            <person name="Antonielli L."/>
            <person name="Sanchez S."/>
            <person name="Marco P."/>
            <person name="Wang X."/>
            <person name="Falini L.B."/>
            <person name="Barry K."/>
            <person name="Haridas S."/>
            <person name="Lipzen A."/>
            <person name="Labutti K."/>
            <person name="Grigoriev I.V."/>
            <person name="Murat C."/>
            <person name="Martin F."/>
            <person name="Albertini E."/>
            <person name="Donnini D."/>
            <person name="Bonito G."/>
        </authorList>
    </citation>
    <scope>NUCLEOTIDE SEQUENCE [LARGE SCALE GENOMIC DNA]</scope>
    <source>
        <strain evidence="13 14">Sb_GMNB300</strain>
    </source>
</reference>
<proteinExistence type="inferred from homology"/>
<evidence type="ECO:0000256" key="4">
    <source>
        <dbReference type="ARBA" id="ARBA00023015"/>
    </source>
</evidence>
<dbReference type="SUPFAM" id="SSF50916">
    <property type="entry name" value="Rap30/74 interaction domains"/>
    <property type="match status" value="1"/>
</dbReference>
<dbReference type="GO" id="GO:0006367">
    <property type="term" value="P:transcription initiation at RNA polymerase II promoter"/>
    <property type="evidence" value="ECO:0007669"/>
    <property type="project" value="InterPro"/>
</dbReference>
<keyword evidence="5" id="KW-0238">DNA-binding</keyword>
<dbReference type="PANTHER" id="PTHR10445">
    <property type="entry name" value="GENERAL TRANSCRIPTION FACTOR IIF SUBUNIT 2"/>
    <property type="match status" value="1"/>
</dbReference>
<evidence type="ECO:0000256" key="9">
    <source>
        <dbReference type="ARBA" id="ARBA00081863"/>
    </source>
</evidence>
<protein>
    <recommendedName>
        <fullName evidence="3">Transcription initiation factor IIF subunit beta</fullName>
    </recommendedName>
    <alternativeName>
        <fullName evidence="9">TFIIF medium subunit</fullName>
    </alternativeName>
    <alternativeName>
        <fullName evidence="8">TFIIF-beta</fullName>
    </alternativeName>
</protein>
<comment type="caution">
    <text evidence="13">The sequence shown here is derived from an EMBL/GenBank/DDBJ whole genome shotgun (WGS) entry which is preliminary data.</text>
</comment>
<dbReference type="InterPro" id="IPR036388">
    <property type="entry name" value="WH-like_DNA-bd_sf"/>
</dbReference>
<dbReference type="Pfam" id="PF17683">
    <property type="entry name" value="TFIIF_beta_N"/>
    <property type="match status" value="1"/>
</dbReference>
<organism evidence="13 14">
    <name type="scientific">Sphaerosporella brunnea</name>
    <dbReference type="NCBI Taxonomy" id="1250544"/>
    <lineage>
        <taxon>Eukaryota</taxon>
        <taxon>Fungi</taxon>
        <taxon>Dikarya</taxon>
        <taxon>Ascomycota</taxon>
        <taxon>Pezizomycotina</taxon>
        <taxon>Pezizomycetes</taxon>
        <taxon>Pezizales</taxon>
        <taxon>Pyronemataceae</taxon>
        <taxon>Sphaerosporella</taxon>
    </lineage>
</organism>
<dbReference type="CDD" id="cd07980">
    <property type="entry name" value="TFIIF_beta"/>
    <property type="match status" value="1"/>
</dbReference>
<dbReference type="EMBL" id="VXIS01000016">
    <property type="protein sequence ID" value="KAA8913310.1"/>
    <property type="molecule type" value="Genomic_DNA"/>
</dbReference>
<sequence>MAAPNVKVEPGEKMEPGTKSEPGLTPPEINQEMGYADDDELYEDAGDLDLTHGDRAVWLVKLPQFLAERWKDIDEDEEITLGVVKVDPNNQSQVHCAPPSSRVECELLLKLMLEKNAINGEDIPTEYDLSITNMEVTNTFVFTEKDMPGYESKMETGVKEGDPAMPSRFLFPQRQREREKSGEPGGPKKPNRYQPYVRKAIPKRTALVGTAKHECAVLPVYNEEYRRFQMNRTLKEDAPQYSTKFLDDARVPGNLLTPGTTGTAAAAAFSNFIKPVQPIRKATDNKSFRIAREDLISSLFKHFEEHEYWTMKGFREVTNQPEAYLKEVLEEIAIMNRSGPYNGKWSLKPEFKQRASEGGTADHAIDLEDEDEEVEMEDVPFGTGPPK</sequence>
<dbReference type="InParanoid" id="A0A5J5F838"/>
<evidence type="ECO:0000256" key="7">
    <source>
        <dbReference type="ARBA" id="ARBA00023242"/>
    </source>
</evidence>
<evidence type="ECO:0000313" key="13">
    <source>
        <dbReference type="EMBL" id="KAA8913310.1"/>
    </source>
</evidence>
<feature type="compositionally biased region" description="Basic and acidic residues" evidence="10">
    <location>
        <begin position="9"/>
        <end position="18"/>
    </location>
</feature>
<dbReference type="Gene3D" id="1.10.10.10">
    <property type="entry name" value="Winged helix-like DNA-binding domain superfamily/Winged helix DNA-binding domain"/>
    <property type="match status" value="1"/>
</dbReference>
<gene>
    <name evidence="13" type="ORF">FN846DRAFT_886757</name>
</gene>
<keyword evidence="4" id="KW-0805">Transcription regulation</keyword>
<dbReference type="AlphaFoldDB" id="A0A5J5F838"/>
<evidence type="ECO:0000259" key="12">
    <source>
        <dbReference type="Pfam" id="PF17683"/>
    </source>
</evidence>
<dbReference type="InterPro" id="IPR011039">
    <property type="entry name" value="TFIIF_interaction"/>
</dbReference>
<evidence type="ECO:0000256" key="3">
    <source>
        <dbReference type="ARBA" id="ARBA00021453"/>
    </source>
</evidence>
<feature type="domain" description="TFIIF beta subunit HTH" evidence="11">
    <location>
        <begin position="289"/>
        <end position="352"/>
    </location>
</feature>
<evidence type="ECO:0000256" key="10">
    <source>
        <dbReference type="SAM" id="MobiDB-lite"/>
    </source>
</evidence>
<comment type="subcellular location">
    <subcellularLocation>
        <location evidence="1">Nucleus</location>
    </subcellularLocation>
</comment>
<dbReference type="GO" id="GO:0003743">
    <property type="term" value="F:translation initiation factor activity"/>
    <property type="evidence" value="ECO:0007669"/>
    <property type="project" value="UniProtKB-KW"/>
</dbReference>
<dbReference type="FunCoup" id="A0A5J5F838">
    <property type="interactions" value="522"/>
</dbReference>